<evidence type="ECO:0000313" key="1">
    <source>
        <dbReference type="EMBL" id="GFY70885.1"/>
    </source>
</evidence>
<sequence>MFTLFPHVCSSTIQIVIKEKHGQFQSIAHLCILILAKVIKLQILTYCSSKQAARHVLGERALCRQIFKEVSTKYMSLWDGSGGPAQFLLFVWYFSVGHK</sequence>
<dbReference type="Proteomes" id="UP000886998">
    <property type="component" value="Unassembled WGS sequence"/>
</dbReference>
<organism evidence="1 2">
    <name type="scientific">Trichonephila inaurata madagascariensis</name>
    <dbReference type="NCBI Taxonomy" id="2747483"/>
    <lineage>
        <taxon>Eukaryota</taxon>
        <taxon>Metazoa</taxon>
        <taxon>Ecdysozoa</taxon>
        <taxon>Arthropoda</taxon>
        <taxon>Chelicerata</taxon>
        <taxon>Arachnida</taxon>
        <taxon>Araneae</taxon>
        <taxon>Araneomorphae</taxon>
        <taxon>Entelegynae</taxon>
        <taxon>Araneoidea</taxon>
        <taxon>Nephilidae</taxon>
        <taxon>Trichonephila</taxon>
        <taxon>Trichonephila inaurata</taxon>
    </lineage>
</organism>
<dbReference type="AlphaFoldDB" id="A0A8X6YDI6"/>
<comment type="caution">
    <text evidence="1">The sequence shown here is derived from an EMBL/GenBank/DDBJ whole genome shotgun (WGS) entry which is preliminary data.</text>
</comment>
<keyword evidence="2" id="KW-1185">Reference proteome</keyword>
<name>A0A8X6YDI6_9ARAC</name>
<evidence type="ECO:0000313" key="2">
    <source>
        <dbReference type="Proteomes" id="UP000886998"/>
    </source>
</evidence>
<protein>
    <submittedName>
        <fullName evidence="1">Uncharacterized protein</fullName>
    </submittedName>
</protein>
<dbReference type="EMBL" id="BMAV01018483">
    <property type="protein sequence ID" value="GFY70885.1"/>
    <property type="molecule type" value="Genomic_DNA"/>
</dbReference>
<proteinExistence type="predicted"/>
<accession>A0A8X6YDI6</accession>
<gene>
    <name evidence="1" type="ORF">TNIN_59821</name>
</gene>
<reference evidence="1" key="1">
    <citation type="submission" date="2020-08" db="EMBL/GenBank/DDBJ databases">
        <title>Multicomponent nature underlies the extraordinary mechanical properties of spider dragline silk.</title>
        <authorList>
            <person name="Kono N."/>
            <person name="Nakamura H."/>
            <person name="Mori M."/>
            <person name="Yoshida Y."/>
            <person name="Ohtoshi R."/>
            <person name="Malay A.D."/>
            <person name="Moran D.A.P."/>
            <person name="Tomita M."/>
            <person name="Numata K."/>
            <person name="Arakawa K."/>
        </authorList>
    </citation>
    <scope>NUCLEOTIDE SEQUENCE</scope>
</reference>